<evidence type="ECO:0000256" key="8">
    <source>
        <dbReference type="ARBA" id="ARBA00022842"/>
    </source>
</evidence>
<comment type="subunit">
    <text evidence="9">Homodimer.</text>
</comment>
<keyword evidence="12" id="KW-1185">Reference proteome</keyword>
<dbReference type="UniPathway" id="UPA00340">
    <property type="reaction ID" value="UER00458"/>
</dbReference>
<dbReference type="SUPFAM" id="SSF53067">
    <property type="entry name" value="Actin-like ATPase domain"/>
    <property type="match status" value="2"/>
</dbReference>
<dbReference type="GO" id="GO:0006083">
    <property type="term" value="P:acetate metabolic process"/>
    <property type="evidence" value="ECO:0007669"/>
    <property type="project" value="TreeGrafter"/>
</dbReference>
<gene>
    <name evidence="9" type="primary">ackA</name>
    <name evidence="11" type="ORF">SAMN04488040_2779</name>
</gene>
<comment type="caution">
    <text evidence="9">Lacks conserved residue(s) required for the propagation of feature annotation.</text>
</comment>
<dbReference type="Gene3D" id="3.30.420.40">
    <property type="match status" value="2"/>
</dbReference>
<evidence type="ECO:0000313" key="11">
    <source>
        <dbReference type="EMBL" id="SFT01646.1"/>
    </source>
</evidence>
<dbReference type="AlphaFoldDB" id="A0A1I6UJJ8"/>
<feature type="binding site" evidence="9">
    <location>
        <position position="94"/>
    </location>
    <ligand>
        <name>substrate</name>
    </ligand>
</feature>
<dbReference type="GO" id="GO:0008776">
    <property type="term" value="F:acetate kinase activity"/>
    <property type="evidence" value="ECO:0007669"/>
    <property type="project" value="UniProtKB-UniRule"/>
</dbReference>
<evidence type="ECO:0000256" key="1">
    <source>
        <dbReference type="ARBA" id="ARBA00008748"/>
    </source>
</evidence>
<protein>
    <recommendedName>
        <fullName evidence="9">Acetate kinase</fullName>
        <ecNumber evidence="9">2.7.2.1</ecNumber>
    </recommendedName>
    <alternativeName>
        <fullName evidence="9">Acetokinase</fullName>
    </alternativeName>
</protein>
<keyword evidence="3 9" id="KW-0808">Transferase</keyword>
<dbReference type="Pfam" id="PF00871">
    <property type="entry name" value="Acetate_kinase"/>
    <property type="match status" value="1"/>
</dbReference>
<evidence type="ECO:0000256" key="5">
    <source>
        <dbReference type="ARBA" id="ARBA00022741"/>
    </source>
</evidence>
<feature type="binding site" evidence="9">
    <location>
        <position position="380"/>
    </location>
    <ligand>
        <name>Mg(2+)</name>
        <dbReference type="ChEBI" id="CHEBI:18420"/>
    </ligand>
</feature>
<dbReference type="STRING" id="394264.SAMN04488040_2779"/>
<dbReference type="RefSeq" id="WP_093916938.1">
    <property type="nucleotide sequence ID" value="NZ_FPAJ01000004.1"/>
</dbReference>
<evidence type="ECO:0000256" key="4">
    <source>
        <dbReference type="ARBA" id="ARBA00022723"/>
    </source>
</evidence>
<dbReference type="PRINTS" id="PR00471">
    <property type="entry name" value="ACETATEKNASE"/>
</dbReference>
<comment type="subcellular location">
    <subcellularLocation>
        <location evidence="9">Cytoplasm</location>
    </subcellularLocation>
</comment>
<evidence type="ECO:0000256" key="7">
    <source>
        <dbReference type="ARBA" id="ARBA00022840"/>
    </source>
</evidence>
<name>A0A1I6UJJ8_9RHOB</name>
<comment type="similarity">
    <text evidence="1 9 10">Belongs to the acetokinase family.</text>
</comment>
<dbReference type="InterPro" id="IPR004372">
    <property type="entry name" value="Ac/propionate_kinase"/>
</dbReference>
<organism evidence="11 12">
    <name type="scientific">Sulfitobacter marinus</name>
    <dbReference type="NCBI Taxonomy" id="394264"/>
    <lineage>
        <taxon>Bacteria</taxon>
        <taxon>Pseudomonadati</taxon>
        <taxon>Pseudomonadota</taxon>
        <taxon>Alphaproteobacteria</taxon>
        <taxon>Rhodobacterales</taxon>
        <taxon>Roseobacteraceae</taxon>
        <taxon>Sulfitobacter</taxon>
    </lineage>
</organism>
<feature type="site" description="Transition state stabilizer" evidence="9">
    <location>
        <position position="242"/>
    </location>
</feature>
<feature type="binding site" evidence="9">
    <location>
        <position position="16"/>
    </location>
    <ligand>
        <name>ATP</name>
        <dbReference type="ChEBI" id="CHEBI:30616"/>
    </ligand>
</feature>
<evidence type="ECO:0000256" key="6">
    <source>
        <dbReference type="ARBA" id="ARBA00022777"/>
    </source>
</evidence>
<dbReference type="GO" id="GO:0005829">
    <property type="term" value="C:cytosol"/>
    <property type="evidence" value="ECO:0007669"/>
    <property type="project" value="TreeGrafter"/>
</dbReference>
<keyword evidence="6 9" id="KW-0418">Kinase</keyword>
<dbReference type="EMBL" id="FPAJ01000004">
    <property type="protein sequence ID" value="SFT01646.1"/>
    <property type="molecule type" value="Genomic_DNA"/>
</dbReference>
<dbReference type="InterPro" id="IPR000890">
    <property type="entry name" value="Aliphatic_acid_kin_short-chain"/>
</dbReference>
<dbReference type="GO" id="GO:0005524">
    <property type="term" value="F:ATP binding"/>
    <property type="evidence" value="ECO:0007669"/>
    <property type="project" value="UniProtKB-KW"/>
</dbReference>
<dbReference type="PIRSF" id="PIRSF000722">
    <property type="entry name" value="Acetate_prop_kin"/>
    <property type="match status" value="1"/>
</dbReference>
<proteinExistence type="inferred from homology"/>
<evidence type="ECO:0000256" key="2">
    <source>
        <dbReference type="ARBA" id="ARBA00022490"/>
    </source>
</evidence>
<dbReference type="InterPro" id="IPR043129">
    <property type="entry name" value="ATPase_NBD"/>
</dbReference>
<evidence type="ECO:0000256" key="9">
    <source>
        <dbReference type="HAMAP-Rule" id="MF_00020"/>
    </source>
</evidence>
<accession>A0A1I6UJJ8</accession>
<comment type="pathway">
    <text evidence="9">Metabolic intermediate biosynthesis; acetyl-CoA biosynthesis; acetyl-CoA from acetate: step 1/2.</text>
</comment>
<feature type="site" description="Transition state stabilizer" evidence="9">
    <location>
        <position position="182"/>
    </location>
</feature>
<feature type="binding site" evidence="9">
    <location>
        <position position="9"/>
    </location>
    <ligand>
        <name>Mg(2+)</name>
        <dbReference type="ChEBI" id="CHEBI:18420"/>
    </ligand>
</feature>
<dbReference type="HAMAP" id="MF_00020">
    <property type="entry name" value="Acetate_kinase"/>
    <property type="match status" value="1"/>
</dbReference>
<sequence>MSKAILTLNSGSSSLKFAVFGFDATQNTPGVSGKVTGIGGAPEFSARGGDGEYLAKGILSNLNTTSSHEDIIAHLLTWLPQHLEGRPLIAIGHRVVHGGSFFAAPTLVTNDVLDKLKTLIPLAPLHQPHNLAAIRAVTKWHPEVPQIACFDTAFHRTQDRLASLFALPRSLSDEGIMRYGFHGLSYEYIASVLPQHLGSQADGRVIVAHLGNGASMCAMTNRQSVATSMGFTALDGLMMGSRCGTLDPGVVLYLMQSKGMTASQVEEMLYRQSGLLGVSGISNNMQVLQNSSDPHAREAIELYCFRAASILAGLVSAIGGLDALVFTAGTGENSALVRKLTCDRLAWMGLHLDAEANDKNQITLSSSQSTVAVLRLPTNEEAVVAEACRSFVTNNQIQDQKF</sequence>
<comment type="cofactor">
    <cofactor evidence="9">
        <name>Mg(2+)</name>
        <dbReference type="ChEBI" id="CHEBI:18420"/>
    </cofactor>
    <cofactor evidence="9">
        <name>Mn(2+)</name>
        <dbReference type="ChEBI" id="CHEBI:29035"/>
    </cofactor>
    <text evidence="9">Mg(2+). Can also accept Mn(2+).</text>
</comment>
<dbReference type="EC" id="2.7.2.1" evidence="9"/>
<evidence type="ECO:0000256" key="10">
    <source>
        <dbReference type="RuleBase" id="RU003835"/>
    </source>
</evidence>
<feature type="binding site" evidence="9">
    <location>
        <begin position="209"/>
        <end position="213"/>
    </location>
    <ligand>
        <name>ATP</name>
        <dbReference type="ChEBI" id="CHEBI:30616"/>
    </ligand>
</feature>
<keyword evidence="8 9" id="KW-0460">Magnesium</keyword>
<dbReference type="NCBIfam" id="TIGR00016">
    <property type="entry name" value="ackA"/>
    <property type="match status" value="1"/>
</dbReference>
<comment type="catalytic activity">
    <reaction evidence="9">
        <text>acetate + ATP = acetyl phosphate + ADP</text>
        <dbReference type="Rhea" id="RHEA:11352"/>
        <dbReference type="ChEBI" id="CHEBI:22191"/>
        <dbReference type="ChEBI" id="CHEBI:30089"/>
        <dbReference type="ChEBI" id="CHEBI:30616"/>
        <dbReference type="ChEBI" id="CHEBI:456216"/>
        <dbReference type="EC" id="2.7.2.1"/>
    </reaction>
</comment>
<dbReference type="GO" id="GO:0000287">
    <property type="term" value="F:magnesium ion binding"/>
    <property type="evidence" value="ECO:0007669"/>
    <property type="project" value="UniProtKB-UniRule"/>
</dbReference>
<dbReference type="GO" id="GO:0006085">
    <property type="term" value="P:acetyl-CoA biosynthetic process"/>
    <property type="evidence" value="ECO:0007669"/>
    <property type="project" value="UniProtKB-UniRule"/>
</dbReference>
<reference evidence="12" key="1">
    <citation type="submission" date="2016-10" db="EMBL/GenBank/DDBJ databases">
        <authorList>
            <person name="Varghese N."/>
            <person name="Submissions S."/>
        </authorList>
    </citation>
    <scope>NUCLEOTIDE SEQUENCE [LARGE SCALE GENOMIC DNA]</scope>
    <source>
        <strain evidence="12">DSM 23422</strain>
    </source>
</reference>
<keyword evidence="2 9" id="KW-0963">Cytoplasm</keyword>
<dbReference type="OrthoDB" id="9802453at2"/>
<dbReference type="InterPro" id="IPR023865">
    <property type="entry name" value="Aliphatic_acid_kinase_CS"/>
</dbReference>
<dbReference type="PROSITE" id="PS01075">
    <property type="entry name" value="ACETATE_KINASE_1"/>
    <property type="match status" value="1"/>
</dbReference>
<evidence type="ECO:0000313" key="12">
    <source>
        <dbReference type="Proteomes" id="UP000199239"/>
    </source>
</evidence>
<keyword evidence="4 9" id="KW-0479">Metal-binding</keyword>
<dbReference type="PANTHER" id="PTHR21060">
    <property type="entry name" value="ACETATE KINASE"/>
    <property type="match status" value="1"/>
</dbReference>
<evidence type="ECO:0000256" key="3">
    <source>
        <dbReference type="ARBA" id="ARBA00022679"/>
    </source>
</evidence>
<dbReference type="PANTHER" id="PTHR21060:SF21">
    <property type="entry name" value="ACETATE KINASE"/>
    <property type="match status" value="1"/>
</dbReference>
<keyword evidence="7 9" id="KW-0067">ATP-binding</keyword>
<keyword evidence="5 9" id="KW-0547">Nucleotide-binding</keyword>
<comment type="function">
    <text evidence="9">Catalyzes the formation of acetyl phosphate from acetate and ATP. Can also catalyze the reverse reaction.</text>
</comment>
<feature type="active site" description="Proton donor/acceptor" evidence="9">
    <location>
        <position position="151"/>
    </location>
</feature>
<dbReference type="Proteomes" id="UP000199239">
    <property type="component" value="Unassembled WGS sequence"/>
</dbReference>